<dbReference type="PROSITE" id="PS51892">
    <property type="entry name" value="SUBTILASE"/>
    <property type="match status" value="1"/>
</dbReference>
<dbReference type="InterPro" id="IPR050131">
    <property type="entry name" value="Peptidase_S8_subtilisin-like"/>
</dbReference>
<comment type="caution">
    <text evidence="9">The sequence shown here is derived from an EMBL/GenBank/DDBJ whole genome shotgun (WGS) entry which is preliminary data.</text>
</comment>
<dbReference type="PRINTS" id="PR00723">
    <property type="entry name" value="SUBTILISIN"/>
</dbReference>
<dbReference type="PROSITE" id="PS00138">
    <property type="entry name" value="SUBTILASE_SER"/>
    <property type="match status" value="1"/>
</dbReference>
<dbReference type="Gene3D" id="3.40.50.200">
    <property type="entry name" value="Peptidase S8/S53 domain"/>
    <property type="match status" value="1"/>
</dbReference>
<dbReference type="PROSITE" id="PS00136">
    <property type="entry name" value="SUBTILASE_ASP"/>
    <property type="match status" value="1"/>
</dbReference>
<dbReference type="InterPro" id="IPR015500">
    <property type="entry name" value="Peptidase_S8_subtilisin-rel"/>
</dbReference>
<name>A0ABV6A9F1_9PSEU</name>
<protein>
    <submittedName>
        <fullName evidence="9">S8 family serine peptidase</fullName>
    </submittedName>
</protein>
<dbReference type="InterPro" id="IPR013783">
    <property type="entry name" value="Ig-like_fold"/>
</dbReference>
<evidence type="ECO:0000256" key="2">
    <source>
        <dbReference type="ARBA" id="ARBA00022670"/>
    </source>
</evidence>
<evidence type="ECO:0000259" key="8">
    <source>
        <dbReference type="Pfam" id="PF00082"/>
    </source>
</evidence>
<proteinExistence type="inferred from homology"/>
<evidence type="ECO:0000256" key="4">
    <source>
        <dbReference type="ARBA" id="ARBA00022825"/>
    </source>
</evidence>
<feature type="domain" description="Peptidase S8/S53" evidence="8">
    <location>
        <begin position="190"/>
        <end position="454"/>
    </location>
</feature>
<keyword evidence="10" id="KW-1185">Reference proteome</keyword>
<comment type="similarity">
    <text evidence="1 5 6">Belongs to the peptidase S8 family.</text>
</comment>
<dbReference type="PROSITE" id="PS00137">
    <property type="entry name" value="SUBTILASE_HIS"/>
    <property type="match status" value="1"/>
</dbReference>
<evidence type="ECO:0000313" key="9">
    <source>
        <dbReference type="EMBL" id="MFB9908564.1"/>
    </source>
</evidence>
<evidence type="ECO:0000256" key="3">
    <source>
        <dbReference type="ARBA" id="ARBA00022801"/>
    </source>
</evidence>
<dbReference type="SUPFAM" id="SSF52743">
    <property type="entry name" value="Subtilisin-like"/>
    <property type="match status" value="1"/>
</dbReference>
<feature type="active site" description="Charge relay system" evidence="5">
    <location>
        <position position="199"/>
    </location>
</feature>
<feature type="active site" description="Charge relay system" evidence="5">
    <location>
        <position position="409"/>
    </location>
</feature>
<dbReference type="InterPro" id="IPR023827">
    <property type="entry name" value="Peptidase_S8_Asp-AS"/>
</dbReference>
<evidence type="ECO:0000313" key="10">
    <source>
        <dbReference type="Proteomes" id="UP001589693"/>
    </source>
</evidence>
<dbReference type="InterPro" id="IPR023828">
    <property type="entry name" value="Peptidase_S8_Ser-AS"/>
</dbReference>
<keyword evidence="3 5" id="KW-0378">Hydrolase</keyword>
<gene>
    <name evidence="9" type="ORF">ACFFQA_31900</name>
</gene>
<feature type="region of interest" description="Disordered" evidence="7">
    <location>
        <begin position="875"/>
        <end position="895"/>
    </location>
</feature>
<dbReference type="Proteomes" id="UP001589693">
    <property type="component" value="Unassembled WGS sequence"/>
</dbReference>
<evidence type="ECO:0000256" key="1">
    <source>
        <dbReference type="ARBA" id="ARBA00011073"/>
    </source>
</evidence>
<evidence type="ECO:0000256" key="5">
    <source>
        <dbReference type="PROSITE-ProRule" id="PRU01240"/>
    </source>
</evidence>
<feature type="region of interest" description="Disordered" evidence="7">
    <location>
        <begin position="900"/>
        <end position="919"/>
    </location>
</feature>
<feature type="active site" description="Charge relay system" evidence="5">
    <location>
        <position position="232"/>
    </location>
</feature>
<evidence type="ECO:0000256" key="6">
    <source>
        <dbReference type="RuleBase" id="RU003355"/>
    </source>
</evidence>
<evidence type="ECO:0000256" key="7">
    <source>
        <dbReference type="SAM" id="MobiDB-lite"/>
    </source>
</evidence>
<keyword evidence="4 5" id="KW-0720">Serine protease</keyword>
<keyword evidence="2 5" id="KW-0645">Protease</keyword>
<sequence length="1065" mass="110466">MVLAVLAGTCPAVAAPTSPEATAADAGSVTLVTGDRVRLLRQARGETGVVITPGPGREHIGFLRESGPGPADVSVIPSDASALVAEGRVDPRLFNITELTRQRLTDTAPTLPLILTSASSAPGVAKVRDLPSVNGTAVRQDRGRARDFWTWMTRSTPDTRLWLDGVAKPAVDASVPQVAAPVAWRSGLTGKGVTVGVLDSGIKADHPELAGKVVEAKDFTGTRPDAGDDLGHGTHVAGIIAGGGQRYRGVAPDVTLVSGKVCVDFGCPDSAVIAGMEWIAPKAKVVNLSLGGGATNGTDPVSQALNRLSAQYGTLFVASAGNDRNLDGADPTASVTAPAAADAALAVGSVSKQDTTSVFSPRGPRMGDLAVKPDIAAPGGEIVSARAPGTRDGDLAPVDELHATLSGTSMAAPHVAGAAAILAQQHPDWKADRLKPALTGSAKPTADALEQGAGRLDVGRAVTQQVSAASGGVSFGFLSWPYKRSEPKTVTYRNDGAAPVTLDIAVTSGPFTPTTPKVTVPAHGTATVGVLADPAGKPAGNHGGRLTATAPGVVVQTALAVALEGESYDVKVQLISRTGRPNGSTAKAVNTETGAAYGIRPFGPDGIGVARLPKGRYDINAFDVSDDPANKAQPLAVTALSKPGVVVGRTTSVTLDARPGKPIRAIVDRPGAKFRFGQVALLSGKGDRISSLGWTANPSHQLYAVETASRVTDHTYAFTFRAGLDDPSTSSVYQLAFLERGRIPGNTTYVSHDRDLARVESRYYAQGAPVRALRADYARLAVQEPGIGVYETYDHALPSKRTEYYTANPDVTWRHVLATFPVGAADSENTWSYRSYKPGAYQVGWNKAAMGPAFGSAVDGWAVHRAGDQLSVGLPLLSGSEPDQYTSPPEAMTGRMTLTREGGAPVTSEGAGSASFTIPPTPAKYTLRAEANRSVSWSVIGTKADVSWTFTEPGSSAPAAPLPLMVVRASGEVDDQNRAVGRIHPLSLLVQRQPGAPRGDVAALTLETSFDDGAKWSAVPVVRLGDRGLAVVHHPEGTGFVALRITARDTAGNSVTQTVHRAYRF</sequence>
<reference evidence="9 10" key="1">
    <citation type="submission" date="2024-09" db="EMBL/GenBank/DDBJ databases">
        <authorList>
            <person name="Sun Q."/>
            <person name="Mori K."/>
        </authorList>
    </citation>
    <scope>NUCLEOTIDE SEQUENCE [LARGE SCALE GENOMIC DNA]</scope>
    <source>
        <strain evidence="9 10">TBRC 7907</strain>
    </source>
</reference>
<dbReference type="InterPro" id="IPR022398">
    <property type="entry name" value="Peptidase_S8_His-AS"/>
</dbReference>
<dbReference type="RefSeq" id="WP_377860854.1">
    <property type="nucleotide sequence ID" value="NZ_JBHLZU010000027.1"/>
</dbReference>
<accession>A0ABV6A9F1</accession>
<dbReference type="Pfam" id="PF00082">
    <property type="entry name" value="Peptidase_S8"/>
    <property type="match status" value="1"/>
</dbReference>
<dbReference type="PANTHER" id="PTHR43806">
    <property type="entry name" value="PEPTIDASE S8"/>
    <property type="match status" value="1"/>
</dbReference>
<dbReference type="Gene3D" id="2.60.40.10">
    <property type="entry name" value="Immunoglobulins"/>
    <property type="match status" value="1"/>
</dbReference>
<dbReference type="InterPro" id="IPR000209">
    <property type="entry name" value="Peptidase_S8/S53_dom"/>
</dbReference>
<dbReference type="EMBL" id="JBHLZU010000027">
    <property type="protein sequence ID" value="MFB9908564.1"/>
    <property type="molecule type" value="Genomic_DNA"/>
</dbReference>
<organism evidence="9 10">
    <name type="scientific">Allokutzneria oryzae</name>
    <dbReference type="NCBI Taxonomy" id="1378989"/>
    <lineage>
        <taxon>Bacteria</taxon>
        <taxon>Bacillati</taxon>
        <taxon>Actinomycetota</taxon>
        <taxon>Actinomycetes</taxon>
        <taxon>Pseudonocardiales</taxon>
        <taxon>Pseudonocardiaceae</taxon>
        <taxon>Allokutzneria</taxon>
    </lineage>
</organism>
<dbReference type="InterPro" id="IPR036852">
    <property type="entry name" value="Peptidase_S8/S53_dom_sf"/>
</dbReference>
<dbReference type="PANTHER" id="PTHR43806:SF11">
    <property type="entry name" value="CEREVISIN-RELATED"/>
    <property type="match status" value="1"/>
</dbReference>